<evidence type="ECO:0000256" key="9">
    <source>
        <dbReference type="ARBA" id="ARBA00022723"/>
    </source>
</evidence>
<dbReference type="InterPro" id="IPR040442">
    <property type="entry name" value="Pyrv_kinase-like_dom_sf"/>
</dbReference>
<evidence type="ECO:0000313" key="23">
    <source>
        <dbReference type="Proteomes" id="UP000000269"/>
    </source>
</evidence>
<dbReference type="FunFam" id="2.40.33.10:FF:000001">
    <property type="entry name" value="Pyruvate kinase"/>
    <property type="match status" value="1"/>
</dbReference>
<dbReference type="HOGENOM" id="CLU_015439_0_2_9"/>
<evidence type="ECO:0000259" key="19">
    <source>
        <dbReference type="Pfam" id="PF00224"/>
    </source>
</evidence>
<evidence type="ECO:0000313" key="22">
    <source>
        <dbReference type="EMBL" id="ABW18148.1"/>
    </source>
</evidence>
<evidence type="ECO:0000256" key="13">
    <source>
        <dbReference type="ARBA" id="ARBA00022842"/>
    </source>
</evidence>
<dbReference type="KEGG" id="aoe:Clos_0586"/>
<dbReference type="EC" id="2.7.1.40" evidence="6 17"/>
<comment type="cofactor">
    <cofactor evidence="2">
        <name>K(+)</name>
        <dbReference type="ChEBI" id="CHEBI:29103"/>
    </cofactor>
</comment>
<keyword evidence="8 18" id="KW-0808">Transferase</keyword>
<evidence type="ECO:0000256" key="4">
    <source>
        <dbReference type="ARBA" id="ARBA00006237"/>
    </source>
</evidence>
<dbReference type="InterPro" id="IPR015806">
    <property type="entry name" value="Pyrv_Knase_insert_dom_sf"/>
</dbReference>
<feature type="domain" description="Pyruvate kinase barrel" evidence="19">
    <location>
        <begin position="1"/>
        <end position="324"/>
    </location>
</feature>
<accession>A8MLY1</accession>
<comment type="similarity">
    <text evidence="4">In the C-terminal section; belongs to the PEP-utilizing enzyme family.</text>
</comment>
<keyword evidence="23" id="KW-1185">Reference proteome</keyword>
<dbReference type="InterPro" id="IPR015795">
    <property type="entry name" value="Pyrv_Knase_C"/>
</dbReference>
<dbReference type="Gene3D" id="3.40.1380.20">
    <property type="entry name" value="Pyruvate kinase, C-terminal domain"/>
    <property type="match status" value="1"/>
</dbReference>
<dbReference type="NCBIfam" id="NF004491">
    <property type="entry name" value="PRK05826.1"/>
    <property type="match status" value="1"/>
</dbReference>
<dbReference type="NCBIfam" id="NF004978">
    <property type="entry name" value="PRK06354.1"/>
    <property type="match status" value="1"/>
</dbReference>
<dbReference type="InterPro" id="IPR018209">
    <property type="entry name" value="Pyrv_Knase_AS"/>
</dbReference>
<keyword evidence="11 18" id="KW-0418">Kinase</keyword>
<evidence type="ECO:0000256" key="7">
    <source>
        <dbReference type="ARBA" id="ARBA00018587"/>
    </source>
</evidence>
<dbReference type="InterPro" id="IPR015813">
    <property type="entry name" value="Pyrv/PenolPyrv_kinase-like_dom"/>
</dbReference>
<keyword evidence="9" id="KW-0479">Metal-binding</keyword>
<comment type="similarity">
    <text evidence="5 18">Belongs to the pyruvate kinase family.</text>
</comment>
<keyword evidence="14" id="KW-0630">Potassium</keyword>
<evidence type="ECO:0000256" key="16">
    <source>
        <dbReference type="ARBA" id="ARBA00023317"/>
    </source>
</evidence>
<evidence type="ECO:0000256" key="3">
    <source>
        <dbReference type="ARBA" id="ARBA00004997"/>
    </source>
</evidence>
<evidence type="ECO:0000256" key="17">
    <source>
        <dbReference type="NCBIfam" id="TIGR01064"/>
    </source>
</evidence>
<dbReference type="PRINTS" id="PR01050">
    <property type="entry name" value="PYRUVTKNASE"/>
</dbReference>
<dbReference type="Pfam" id="PF00391">
    <property type="entry name" value="PEP-utilizers"/>
    <property type="match status" value="1"/>
</dbReference>
<evidence type="ECO:0000256" key="1">
    <source>
        <dbReference type="ARBA" id="ARBA00001946"/>
    </source>
</evidence>
<evidence type="ECO:0000256" key="11">
    <source>
        <dbReference type="ARBA" id="ARBA00022777"/>
    </source>
</evidence>
<evidence type="ECO:0000256" key="12">
    <source>
        <dbReference type="ARBA" id="ARBA00022840"/>
    </source>
</evidence>
<dbReference type="GO" id="GO:0004743">
    <property type="term" value="F:pyruvate kinase activity"/>
    <property type="evidence" value="ECO:0007669"/>
    <property type="project" value="UniProtKB-UniRule"/>
</dbReference>
<keyword evidence="12" id="KW-0067">ATP-binding</keyword>
<dbReference type="FunFam" id="3.20.20.60:FF:000001">
    <property type="entry name" value="Pyruvate kinase"/>
    <property type="match status" value="1"/>
</dbReference>
<dbReference type="eggNOG" id="COG0469">
    <property type="taxonomic scope" value="Bacteria"/>
</dbReference>
<proteinExistence type="inferred from homology"/>
<evidence type="ECO:0000259" key="21">
    <source>
        <dbReference type="Pfam" id="PF02887"/>
    </source>
</evidence>
<dbReference type="InterPro" id="IPR001697">
    <property type="entry name" value="Pyr_Knase"/>
</dbReference>
<dbReference type="Gene3D" id="2.40.33.10">
    <property type="entry name" value="PK beta-barrel domain-like"/>
    <property type="match status" value="1"/>
</dbReference>
<evidence type="ECO:0000256" key="15">
    <source>
        <dbReference type="ARBA" id="ARBA00023152"/>
    </source>
</evidence>
<dbReference type="EMBL" id="CP000853">
    <property type="protein sequence ID" value="ABW18148.1"/>
    <property type="molecule type" value="Genomic_DNA"/>
</dbReference>
<dbReference type="Pfam" id="PF02887">
    <property type="entry name" value="PK_C"/>
    <property type="match status" value="1"/>
</dbReference>
<evidence type="ECO:0000256" key="10">
    <source>
        <dbReference type="ARBA" id="ARBA00022741"/>
    </source>
</evidence>
<sequence length="584" mass="62640">MKRTKIVCTIGPASESKEVFRKLVMRGLNVARLNFSHGSHEEHGERIRVIKEVREELNEPVAILLDTKGPEIRTGKFKDTEVELLEGQEFTITTRDVLGDNTICNVSYEGLARDVKVGDSILIDDGLVGLKVQNIVGDTDIQCIVENAGIVKNNKGVNVPGVKINLPAITEKDESDIKFGIEMDIDFIAASFVRKAADVLAIRKILEDNNGSHIQIISKIENQEGMDNLDEIIEVSDGLMVARGDLGVEIPTEEIPLAQKEMIRKCNRAGKPVITATQMLDSMIRNPRPTRAEVTDVANAIFDGTDAIMLSGETAAGKYPAEAVEVMSNIAKRAEAAIDYRGLLKTKAIEMETSVTDAISHATCTTAADLDASAIVTATSSGYTTRMVSKFRPSAPIIATTTSESVRRRLSLIWGVYSVITEQLHSTDDIIDISVSKALEAELIRNGDLIVITAGVPVGVSGTTNLIKVHIVGEVILSGTGIGKKAATGKVVIVNSVEDGHKVEEGDILVAKATDRDLMPFIEKAAAIITEEGGLTSHGAIVGLNLGKATLVGADMATIKLKEGEIVTVDALRGLVYSGETKVL</sequence>
<evidence type="ECO:0000256" key="8">
    <source>
        <dbReference type="ARBA" id="ARBA00022679"/>
    </source>
</evidence>
<organism evidence="22 23">
    <name type="scientific">Alkaliphilus oremlandii (strain OhILAs)</name>
    <name type="common">Clostridium oremlandii (strain OhILAs)</name>
    <dbReference type="NCBI Taxonomy" id="350688"/>
    <lineage>
        <taxon>Bacteria</taxon>
        <taxon>Bacillati</taxon>
        <taxon>Bacillota</taxon>
        <taxon>Clostridia</taxon>
        <taxon>Peptostreptococcales</taxon>
        <taxon>Natronincolaceae</taxon>
        <taxon>Alkaliphilus</taxon>
    </lineage>
</organism>
<dbReference type="GO" id="GO:0006950">
    <property type="term" value="P:response to stress"/>
    <property type="evidence" value="ECO:0007669"/>
    <property type="project" value="UniProtKB-ARBA"/>
</dbReference>
<dbReference type="Pfam" id="PF00224">
    <property type="entry name" value="PK"/>
    <property type="match status" value="1"/>
</dbReference>
<dbReference type="GO" id="GO:0000287">
    <property type="term" value="F:magnesium ion binding"/>
    <property type="evidence" value="ECO:0007669"/>
    <property type="project" value="UniProtKB-UniRule"/>
</dbReference>
<dbReference type="OrthoDB" id="9812123at2"/>
<dbReference type="Gene3D" id="3.50.30.10">
    <property type="entry name" value="Phosphohistidine domain"/>
    <property type="match status" value="1"/>
</dbReference>
<dbReference type="Proteomes" id="UP000000269">
    <property type="component" value="Chromosome"/>
</dbReference>
<name>A8MLY1_ALKOO</name>
<dbReference type="SUPFAM" id="SSF52009">
    <property type="entry name" value="Phosphohistidine domain"/>
    <property type="match status" value="1"/>
</dbReference>
<evidence type="ECO:0000256" key="18">
    <source>
        <dbReference type="RuleBase" id="RU000504"/>
    </source>
</evidence>
<dbReference type="SUPFAM" id="SSF52935">
    <property type="entry name" value="PK C-terminal domain-like"/>
    <property type="match status" value="1"/>
</dbReference>
<dbReference type="GO" id="GO:0005524">
    <property type="term" value="F:ATP binding"/>
    <property type="evidence" value="ECO:0007669"/>
    <property type="project" value="UniProtKB-KW"/>
</dbReference>
<feature type="domain" description="PEP-utilising enzyme mobile" evidence="20">
    <location>
        <begin position="504"/>
        <end position="574"/>
    </location>
</feature>
<dbReference type="GO" id="GO:0030955">
    <property type="term" value="F:potassium ion binding"/>
    <property type="evidence" value="ECO:0007669"/>
    <property type="project" value="UniProtKB-UniRule"/>
</dbReference>
<dbReference type="AlphaFoldDB" id="A8MLY1"/>
<comment type="cofactor">
    <cofactor evidence="1">
        <name>Mg(2+)</name>
        <dbReference type="ChEBI" id="CHEBI:18420"/>
    </cofactor>
</comment>
<dbReference type="RefSeq" id="WP_012158462.1">
    <property type="nucleotide sequence ID" value="NC_009922.1"/>
</dbReference>
<evidence type="ECO:0000259" key="20">
    <source>
        <dbReference type="Pfam" id="PF00391"/>
    </source>
</evidence>
<protein>
    <recommendedName>
        <fullName evidence="7 17">Pyruvate kinase</fullName>
        <ecNumber evidence="6 17">2.7.1.40</ecNumber>
    </recommendedName>
</protein>
<dbReference type="NCBIfam" id="TIGR01064">
    <property type="entry name" value="pyruv_kin"/>
    <property type="match status" value="1"/>
</dbReference>
<keyword evidence="10" id="KW-0547">Nucleotide-binding</keyword>
<dbReference type="SUPFAM" id="SSF50800">
    <property type="entry name" value="PK beta-barrel domain-like"/>
    <property type="match status" value="1"/>
</dbReference>
<evidence type="ECO:0000256" key="2">
    <source>
        <dbReference type="ARBA" id="ARBA00001958"/>
    </source>
</evidence>
<dbReference type="InterPro" id="IPR036637">
    <property type="entry name" value="Phosphohistidine_dom_sf"/>
</dbReference>
<evidence type="ECO:0000256" key="6">
    <source>
        <dbReference type="ARBA" id="ARBA00012142"/>
    </source>
</evidence>
<reference evidence="23" key="1">
    <citation type="submission" date="2007-10" db="EMBL/GenBank/DDBJ databases">
        <title>Complete genome of Alkaliphilus oremlandii OhILAs.</title>
        <authorList>
            <person name="Copeland A."/>
            <person name="Lucas S."/>
            <person name="Lapidus A."/>
            <person name="Barry K."/>
            <person name="Detter J.C."/>
            <person name="Glavina del Rio T."/>
            <person name="Hammon N."/>
            <person name="Israni S."/>
            <person name="Dalin E."/>
            <person name="Tice H."/>
            <person name="Pitluck S."/>
            <person name="Chain P."/>
            <person name="Malfatti S."/>
            <person name="Shin M."/>
            <person name="Vergez L."/>
            <person name="Schmutz J."/>
            <person name="Larimer F."/>
            <person name="Land M."/>
            <person name="Hauser L."/>
            <person name="Kyrpides N."/>
            <person name="Mikhailova N."/>
            <person name="Stolz J.F."/>
            <person name="Dawson A."/>
            <person name="Fisher E."/>
            <person name="Crable B."/>
            <person name="Perera E."/>
            <person name="Lisak J."/>
            <person name="Ranganathan M."/>
            <person name="Basu P."/>
            <person name="Richardson P."/>
        </authorList>
    </citation>
    <scope>NUCLEOTIDE SEQUENCE [LARGE SCALE GENOMIC DNA]</scope>
    <source>
        <strain evidence="23">OhILAs</strain>
    </source>
</reference>
<evidence type="ECO:0000256" key="5">
    <source>
        <dbReference type="ARBA" id="ARBA00008663"/>
    </source>
</evidence>
<gene>
    <name evidence="22" type="ordered locus">Clos_0586</name>
</gene>
<dbReference type="InterPro" id="IPR011037">
    <property type="entry name" value="Pyrv_Knase-like_insert_dom_sf"/>
</dbReference>
<dbReference type="InterPro" id="IPR015793">
    <property type="entry name" value="Pyrv_Knase_brl"/>
</dbReference>
<dbReference type="STRING" id="350688.Clos_0586"/>
<comment type="catalytic activity">
    <reaction evidence="18">
        <text>pyruvate + ATP = phosphoenolpyruvate + ADP + H(+)</text>
        <dbReference type="Rhea" id="RHEA:18157"/>
        <dbReference type="ChEBI" id="CHEBI:15361"/>
        <dbReference type="ChEBI" id="CHEBI:15378"/>
        <dbReference type="ChEBI" id="CHEBI:30616"/>
        <dbReference type="ChEBI" id="CHEBI:58702"/>
        <dbReference type="ChEBI" id="CHEBI:456216"/>
        <dbReference type="EC" id="2.7.1.40"/>
    </reaction>
</comment>
<keyword evidence="16 22" id="KW-0670">Pyruvate</keyword>
<keyword evidence="15 18" id="KW-0324">Glycolysis</keyword>
<dbReference type="SUPFAM" id="SSF51621">
    <property type="entry name" value="Phosphoenolpyruvate/pyruvate domain"/>
    <property type="match status" value="1"/>
</dbReference>
<dbReference type="Gene3D" id="3.20.20.60">
    <property type="entry name" value="Phosphoenolpyruvate-binding domains"/>
    <property type="match status" value="1"/>
</dbReference>
<dbReference type="GO" id="GO:0016301">
    <property type="term" value="F:kinase activity"/>
    <property type="evidence" value="ECO:0007669"/>
    <property type="project" value="UniProtKB-KW"/>
</dbReference>
<evidence type="ECO:0000256" key="14">
    <source>
        <dbReference type="ARBA" id="ARBA00022958"/>
    </source>
</evidence>
<comment type="pathway">
    <text evidence="3 18">Carbohydrate degradation; glycolysis; pyruvate from D-glyceraldehyde 3-phosphate: step 5/5.</text>
</comment>
<keyword evidence="13 18" id="KW-0460">Magnesium</keyword>
<feature type="domain" description="Pyruvate kinase C-terminal" evidence="21">
    <location>
        <begin position="357"/>
        <end position="470"/>
    </location>
</feature>
<dbReference type="InterPro" id="IPR036918">
    <property type="entry name" value="Pyrv_Knase_C_sf"/>
</dbReference>
<dbReference type="PROSITE" id="PS00110">
    <property type="entry name" value="PYRUVATE_KINASE"/>
    <property type="match status" value="1"/>
</dbReference>
<dbReference type="InterPro" id="IPR008279">
    <property type="entry name" value="PEP-util_enz_mobile_dom"/>
</dbReference>
<dbReference type="PANTHER" id="PTHR11817">
    <property type="entry name" value="PYRUVATE KINASE"/>
    <property type="match status" value="1"/>
</dbReference>
<dbReference type="UniPathway" id="UPA00109">
    <property type="reaction ID" value="UER00188"/>
</dbReference>